<reference evidence="3 5" key="2">
    <citation type="submission" date="2019-06" db="EMBL/GenBank/DDBJ databases">
        <title>Pseudomonas bimorpha sp. nov. isolated from bovine raw milk and skim milk concentrate.</title>
        <authorList>
            <person name="Hofmann K."/>
            <person name="Huptas C."/>
            <person name="Doll E."/>
            <person name="Scherer S."/>
            <person name="Wenning M."/>
        </authorList>
    </citation>
    <scope>NUCLEOTIDE SEQUENCE [LARGE SCALE GENOMIC DNA]</scope>
    <source>
        <strain evidence="3 5">DSM 17515</strain>
    </source>
</reference>
<keyword evidence="4" id="KW-1185">Reference proteome</keyword>
<feature type="chain" id="PRO_5044371455" evidence="1">
    <location>
        <begin position="22"/>
        <end position="202"/>
    </location>
</feature>
<evidence type="ECO:0000313" key="5">
    <source>
        <dbReference type="Proteomes" id="UP000317267"/>
    </source>
</evidence>
<evidence type="ECO:0000313" key="4">
    <source>
        <dbReference type="Proteomes" id="UP000198740"/>
    </source>
</evidence>
<dbReference type="AlphaFoldDB" id="A0A1H1GU32"/>
<sequence>MQATVFTLFAALFITSAQVSAESVAETHIITPAHPIWLLERPYADGPMLTARTFGGSAYGDYHGKANLAISCHPQNPEAHLTLEISPQSLGFDIDPFEGKDASANGPLSITTGRRTAVDHSVNGVWNDGGAFQIDTIFALSTFVPRNELAYWASDASRGQTLTLSLAPAKEGGKPLTATFSLPANNSGLKKAIQPCLGAASA</sequence>
<dbReference type="OrthoDB" id="6892967at2"/>
<keyword evidence="1" id="KW-0732">Signal</keyword>
<accession>A0A1H1GU32</accession>
<dbReference type="EMBL" id="VFES01000015">
    <property type="protein sequence ID" value="TWR63469.1"/>
    <property type="molecule type" value="Genomic_DNA"/>
</dbReference>
<protein>
    <submittedName>
        <fullName evidence="3">Uncharacterized protein</fullName>
    </submittedName>
</protein>
<dbReference type="RefSeq" id="WP_090403481.1">
    <property type="nucleotide sequence ID" value="NZ_FNKM01000002.1"/>
</dbReference>
<name>A0A1H1GU32_9PSED</name>
<feature type="signal peptide" evidence="1">
    <location>
        <begin position="1"/>
        <end position="21"/>
    </location>
</feature>
<evidence type="ECO:0000313" key="2">
    <source>
        <dbReference type="EMBL" id="SDR16573.1"/>
    </source>
</evidence>
<gene>
    <name evidence="3" type="ORF">FIV39_22265</name>
    <name evidence="2" type="ORF">SAMN04490186_3728</name>
</gene>
<organism evidence="3 5">
    <name type="scientific">Pseudomonas grimontii</name>
    <dbReference type="NCBI Taxonomy" id="129847"/>
    <lineage>
        <taxon>Bacteria</taxon>
        <taxon>Pseudomonadati</taxon>
        <taxon>Pseudomonadota</taxon>
        <taxon>Gammaproteobacteria</taxon>
        <taxon>Pseudomonadales</taxon>
        <taxon>Pseudomonadaceae</taxon>
        <taxon>Pseudomonas</taxon>
    </lineage>
</organism>
<dbReference type="EMBL" id="FNKM01000002">
    <property type="protein sequence ID" value="SDR16573.1"/>
    <property type="molecule type" value="Genomic_DNA"/>
</dbReference>
<reference evidence="2 4" key="1">
    <citation type="submission" date="2016-10" db="EMBL/GenBank/DDBJ databases">
        <authorList>
            <person name="Varghese N."/>
            <person name="Submissions S."/>
        </authorList>
    </citation>
    <scope>NUCLEOTIDE SEQUENCE [LARGE SCALE GENOMIC DNA]</scope>
    <source>
        <strain evidence="2 4">BS2976</strain>
    </source>
</reference>
<dbReference type="Proteomes" id="UP000317267">
    <property type="component" value="Unassembled WGS sequence"/>
</dbReference>
<proteinExistence type="predicted"/>
<comment type="caution">
    <text evidence="3">The sequence shown here is derived from an EMBL/GenBank/DDBJ whole genome shotgun (WGS) entry which is preliminary data.</text>
</comment>
<evidence type="ECO:0000256" key="1">
    <source>
        <dbReference type="SAM" id="SignalP"/>
    </source>
</evidence>
<dbReference type="Proteomes" id="UP000198740">
    <property type="component" value="Unassembled WGS sequence"/>
</dbReference>
<evidence type="ECO:0000313" key="3">
    <source>
        <dbReference type="EMBL" id="TWR63469.1"/>
    </source>
</evidence>